<evidence type="ECO:0000313" key="10">
    <source>
        <dbReference type="Proteomes" id="UP000037069"/>
    </source>
</evidence>
<dbReference type="PANTHER" id="PTHR24333:SF5">
    <property type="entry name" value="VENT HOMEOBOX"/>
    <property type="match status" value="1"/>
</dbReference>
<keyword evidence="10" id="KW-1185">Reference proteome</keyword>
<comment type="caution">
    <text evidence="9">The sequence shown here is derived from an EMBL/GenBank/DDBJ whole genome shotgun (WGS) entry which is preliminary data.</text>
</comment>
<dbReference type="GO" id="GO:0003677">
    <property type="term" value="F:DNA binding"/>
    <property type="evidence" value="ECO:0007669"/>
    <property type="project" value="UniProtKB-UniRule"/>
</dbReference>
<evidence type="ECO:0000256" key="2">
    <source>
        <dbReference type="ARBA" id="ARBA00023125"/>
    </source>
</evidence>
<sequence>MSDFSIDYILNRAGEKYEGTNRSLGIIKRNNKIPQFHPFMMVINDHENKLEFLKQLQQHHHQQQQQQQDHHQQQCLDEMPVLDWLQYSRYHPPKLPRSLRQGPAKRTPGRLPRIPFTPAQLQTLENAYKNSNYLSAEDANKLAESLDLTNTRVKIWFQNRRARERREKREKEESYDSTLSSNASTPEPEDVIDIE</sequence>
<dbReference type="STRING" id="7375.A0A0L0BNC2"/>
<protein>
    <recommendedName>
        <fullName evidence="8">Homeobox domain-containing protein</fullName>
    </recommendedName>
</protein>
<dbReference type="InterPro" id="IPR017970">
    <property type="entry name" value="Homeobox_CS"/>
</dbReference>
<dbReference type="PROSITE" id="PS50071">
    <property type="entry name" value="HOMEOBOX_2"/>
    <property type="match status" value="1"/>
</dbReference>
<keyword evidence="2 5" id="KW-0238">DNA-binding</keyword>
<feature type="DNA-binding region" description="Homeobox" evidence="5">
    <location>
        <begin position="109"/>
        <end position="168"/>
    </location>
</feature>
<dbReference type="AlphaFoldDB" id="A0A0L0BNC2"/>
<evidence type="ECO:0000256" key="5">
    <source>
        <dbReference type="PROSITE-ProRule" id="PRU00108"/>
    </source>
</evidence>
<evidence type="ECO:0000256" key="1">
    <source>
        <dbReference type="ARBA" id="ARBA00004123"/>
    </source>
</evidence>
<keyword evidence="3 5" id="KW-0371">Homeobox</keyword>
<feature type="region of interest" description="Disordered" evidence="7">
    <location>
        <begin position="93"/>
        <end position="113"/>
    </location>
</feature>
<dbReference type="EMBL" id="JRES01001623">
    <property type="protein sequence ID" value="KNC21418.1"/>
    <property type="molecule type" value="Genomic_DNA"/>
</dbReference>
<feature type="compositionally biased region" description="Basic and acidic residues" evidence="7">
    <location>
        <begin position="164"/>
        <end position="174"/>
    </location>
</feature>
<accession>A0A0L0BNC2</accession>
<dbReference type="GO" id="GO:0005634">
    <property type="term" value="C:nucleus"/>
    <property type="evidence" value="ECO:0007669"/>
    <property type="project" value="UniProtKB-SubCell"/>
</dbReference>
<dbReference type="Pfam" id="PF00046">
    <property type="entry name" value="Homeodomain"/>
    <property type="match status" value="1"/>
</dbReference>
<dbReference type="Gene3D" id="1.10.10.60">
    <property type="entry name" value="Homeodomain-like"/>
    <property type="match status" value="1"/>
</dbReference>
<evidence type="ECO:0000259" key="8">
    <source>
        <dbReference type="PROSITE" id="PS50071"/>
    </source>
</evidence>
<dbReference type="InterPro" id="IPR009057">
    <property type="entry name" value="Homeodomain-like_sf"/>
</dbReference>
<gene>
    <name evidence="9" type="ORF">FF38_12562</name>
</gene>
<evidence type="ECO:0000256" key="7">
    <source>
        <dbReference type="SAM" id="MobiDB-lite"/>
    </source>
</evidence>
<dbReference type="OMA" id="PFHPYAQ"/>
<feature type="compositionally biased region" description="Polar residues" evidence="7">
    <location>
        <begin position="176"/>
        <end position="185"/>
    </location>
</feature>
<dbReference type="SMART" id="SM00389">
    <property type="entry name" value="HOX"/>
    <property type="match status" value="1"/>
</dbReference>
<evidence type="ECO:0000256" key="3">
    <source>
        <dbReference type="ARBA" id="ARBA00023155"/>
    </source>
</evidence>
<evidence type="ECO:0000313" key="9">
    <source>
        <dbReference type="EMBL" id="KNC21418.1"/>
    </source>
</evidence>
<keyword evidence="4 5" id="KW-0539">Nucleus</keyword>
<dbReference type="PROSITE" id="PS00027">
    <property type="entry name" value="HOMEOBOX_1"/>
    <property type="match status" value="1"/>
</dbReference>
<proteinExistence type="predicted"/>
<name>A0A0L0BNC2_LUCCU</name>
<dbReference type="PANTHER" id="PTHR24333">
    <property type="entry name" value="HOMEO BOX HB9 LIKE A-RELATED"/>
    <property type="match status" value="1"/>
</dbReference>
<dbReference type="SUPFAM" id="SSF46689">
    <property type="entry name" value="Homeodomain-like"/>
    <property type="match status" value="1"/>
</dbReference>
<dbReference type="GO" id="GO:0000981">
    <property type="term" value="F:DNA-binding transcription factor activity, RNA polymerase II-specific"/>
    <property type="evidence" value="ECO:0007669"/>
    <property type="project" value="InterPro"/>
</dbReference>
<evidence type="ECO:0000256" key="4">
    <source>
        <dbReference type="ARBA" id="ARBA00023242"/>
    </source>
</evidence>
<dbReference type="InterPro" id="IPR050848">
    <property type="entry name" value="Homeobox_TF"/>
</dbReference>
<feature type="domain" description="Homeobox" evidence="8">
    <location>
        <begin position="107"/>
        <end position="167"/>
    </location>
</feature>
<feature type="region of interest" description="Disordered" evidence="7">
    <location>
        <begin position="159"/>
        <end position="195"/>
    </location>
</feature>
<evidence type="ECO:0000256" key="6">
    <source>
        <dbReference type="RuleBase" id="RU000682"/>
    </source>
</evidence>
<dbReference type="OrthoDB" id="1867783at2759"/>
<dbReference type="InterPro" id="IPR001356">
    <property type="entry name" value="HD"/>
</dbReference>
<dbReference type="Proteomes" id="UP000037069">
    <property type="component" value="Unassembled WGS sequence"/>
</dbReference>
<comment type="subcellular location">
    <subcellularLocation>
        <location evidence="1 5 6">Nucleus</location>
    </subcellularLocation>
</comment>
<reference evidence="9 10" key="1">
    <citation type="journal article" date="2015" name="Nat. Commun.">
        <title>Lucilia cuprina genome unlocks parasitic fly biology to underpin future interventions.</title>
        <authorList>
            <person name="Anstead C.A."/>
            <person name="Korhonen P.K."/>
            <person name="Young N.D."/>
            <person name="Hall R.S."/>
            <person name="Jex A.R."/>
            <person name="Murali S.C."/>
            <person name="Hughes D.S."/>
            <person name="Lee S.F."/>
            <person name="Perry T."/>
            <person name="Stroehlein A.J."/>
            <person name="Ansell B.R."/>
            <person name="Breugelmans B."/>
            <person name="Hofmann A."/>
            <person name="Qu J."/>
            <person name="Dugan S."/>
            <person name="Lee S.L."/>
            <person name="Chao H."/>
            <person name="Dinh H."/>
            <person name="Han Y."/>
            <person name="Doddapaneni H.V."/>
            <person name="Worley K.C."/>
            <person name="Muzny D.M."/>
            <person name="Ioannidis P."/>
            <person name="Waterhouse R.M."/>
            <person name="Zdobnov E.M."/>
            <person name="James P.J."/>
            <person name="Bagnall N.H."/>
            <person name="Kotze A.C."/>
            <person name="Gibbs R.A."/>
            <person name="Richards S."/>
            <person name="Batterham P."/>
            <person name="Gasser R.B."/>
        </authorList>
    </citation>
    <scope>NUCLEOTIDE SEQUENCE [LARGE SCALE GENOMIC DNA]</scope>
    <source>
        <strain evidence="9 10">LS</strain>
        <tissue evidence="9">Full body</tissue>
    </source>
</reference>
<organism evidence="9 10">
    <name type="scientific">Lucilia cuprina</name>
    <name type="common">Green bottle fly</name>
    <name type="synonym">Australian sheep blowfly</name>
    <dbReference type="NCBI Taxonomy" id="7375"/>
    <lineage>
        <taxon>Eukaryota</taxon>
        <taxon>Metazoa</taxon>
        <taxon>Ecdysozoa</taxon>
        <taxon>Arthropoda</taxon>
        <taxon>Hexapoda</taxon>
        <taxon>Insecta</taxon>
        <taxon>Pterygota</taxon>
        <taxon>Neoptera</taxon>
        <taxon>Endopterygota</taxon>
        <taxon>Diptera</taxon>
        <taxon>Brachycera</taxon>
        <taxon>Muscomorpha</taxon>
        <taxon>Oestroidea</taxon>
        <taxon>Calliphoridae</taxon>
        <taxon>Luciliinae</taxon>
        <taxon>Lucilia</taxon>
    </lineage>
</organism>
<dbReference type="CDD" id="cd00086">
    <property type="entry name" value="homeodomain"/>
    <property type="match status" value="1"/>
</dbReference>